<feature type="transmembrane region" description="Helical" evidence="3">
    <location>
        <begin position="1057"/>
        <end position="1077"/>
    </location>
</feature>
<organism evidence="6 7">
    <name type="scientific">Propionibacterium cyclohexanicum</name>
    <dbReference type="NCBI Taxonomy" id="64702"/>
    <lineage>
        <taxon>Bacteria</taxon>
        <taxon>Bacillati</taxon>
        <taxon>Actinomycetota</taxon>
        <taxon>Actinomycetes</taxon>
        <taxon>Propionibacteriales</taxon>
        <taxon>Propionibacteriaceae</taxon>
        <taxon>Propionibacterium</taxon>
    </lineage>
</organism>
<proteinExistence type="predicted"/>
<accession>A0A1H9SB86</accession>
<dbReference type="Gene3D" id="2.60.120.260">
    <property type="entry name" value="Galactose-binding domain-like"/>
    <property type="match status" value="1"/>
</dbReference>
<evidence type="ECO:0000256" key="4">
    <source>
        <dbReference type="SAM" id="SignalP"/>
    </source>
</evidence>
<dbReference type="RefSeq" id="WP_143052842.1">
    <property type="nucleotide sequence ID" value="NZ_FOGZ01000012.1"/>
</dbReference>
<evidence type="ECO:0000256" key="1">
    <source>
        <dbReference type="ARBA" id="ARBA00022801"/>
    </source>
</evidence>
<feature type="compositionally biased region" description="Low complexity" evidence="2">
    <location>
        <begin position="1028"/>
        <end position="1045"/>
    </location>
</feature>
<evidence type="ECO:0000256" key="2">
    <source>
        <dbReference type="SAM" id="MobiDB-lite"/>
    </source>
</evidence>
<gene>
    <name evidence="6" type="ORF">SAMN05443377_1123</name>
</gene>
<reference evidence="6 7" key="1">
    <citation type="submission" date="2016-10" db="EMBL/GenBank/DDBJ databases">
        <authorList>
            <person name="de Groot N.N."/>
        </authorList>
    </citation>
    <scope>NUCLEOTIDE SEQUENCE [LARGE SCALE GENOMIC DNA]</scope>
    <source>
        <strain evidence="6 7">DSM 16859</strain>
    </source>
</reference>
<dbReference type="SUPFAM" id="SSF49785">
    <property type="entry name" value="Galactose-binding domain-like"/>
    <property type="match status" value="1"/>
</dbReference>
<dbReference type="Pfam" id="PF02018">
    <property type="entry name" value="CBM_4_9"/>
    <property type="match status" value="1"/>
</dbReference>
<dbReference type="EMBL" id="FOGZ01000012">
    <property type="protein sequence ID" value="SER81633.1"/>
    <property type="molecule type" value="Genomic_DNA"/>
</dbReference>
<dbReference type="STRING" id="64702.SAMN05443377_1123"/>
<evidence type="ECO:0000313" key="7">
    <source>
        <dbReference type="Proteomes" id="UP000198815"/>
    </source>
</evidence>
<feature type="region of interest" description="Disordered" evidence="2">
    <location>
        <begin position="958"/>
        <end position="977"/>
    </location>
</feature>
<evidence type="ECO:0000313" key="6">
    <source>
        <dbReference type="EMBL" id="SER81633.1"/>
    </source>
</evidence>
<protein>
    <recommendedName>
        <fullName evidence="5">CBM-cenC domain-containing protein</fullName>
    </recommendedName>
</protein>
<name>A0A1H9SB86_9ACTN</name>
<keyword evidence="4" id="KW-0732">Signal</keyword>
<dbReference type="PROSITE" id="PS51318">
    <property type="entry name" value="TAT"/>
    <property type="match status" value="1"/>
</dbReference>
<keyword evidence="1" id="KW-0378">Hydrolase</keyword>
<feature type="region of interest" description="Disordered" evidence="2">
    <location>
        <begin position="991"/>
        <end position="1045"/>
    </location>
</feature>
<feature type="signal peptide" evidence="4">
    <location>
        <begin position="1"/>
        <end position="22"/>
    </location>
</feature>
<keyword evidence="3" id="KW-0812">Transmembrane</keyword>
<dbReference type="AlphaFoldDB" id="A0A1H9SB86"/>
<dbReference type="InterPro" id="IPR006311">
    <property type="entry name" value="TAT_signal"/>
</dbReference>
<dbReference type="InterPro" id="IPR003305">
    <property type="entry name" value="CenC_carb-bd"/>
</dbReference>
<dbReference type="InterPro" id="IPR008979">
    <property type="entry name" value="Galactose-bd-like_sf"/>
</dbReference>
<dbReference type="GO" id="GO:0016798">
    <property type="term" value="F:hydrolase activity, acting on glycosyl bonds"/>
    <property type="evidence" value="ECO:0007669"/>
    <property type="project" value="InterPro"/>
</dbReference>
<dbReference type="OrthoDB" id="273342at2"/>
<feature type="chain" id="PRO_5038485533" description="CBM-cenC domain-containing protein" evidence="4">
    <location>
        <begin position="23"/>
        <end position="1094"/>
    </location>
</feature>
<keyword evidence="3" id="KW-1133">Transmembrane helix</keyword>
<evidence type="ECO:0000259" key="5">
    <source>
        <dbReference type="Pfam" id="PF02018"/>
    </source>
</evidence>
<evidence type="ECO:0000256" key="3">
    <source>
        <dbReference type="SAM" id="Phobius"/>
    </source>
</evidence>
<keyword evidence="3" id="KW-0472">Membrane</keyword>
<keyword evidence="7" id="KW-1185">Reference proteome</keyword>
<feature type="compositionally biased region" description="Low complexity" evidence="2">
    <location>
        <begin position="1001"/>
        <end position="1020"/>
    </location>
</feature>
<feature type="domain" description="CBM-cenC" evidence="5">
    <location>
        <begin position="380"/>
        <end position="508"/>
    </location>
</feature>
<dbReference type="Proteomes" id="UP000198815">
    <property type="component" value="Unassembled WGS sequence"/>
</dbReference>
<sequence length="1094" mass="117411">MTMKVSRRGVLAGAMASSAVLASQVVWDASASADGASPSASASNSSGSDTASAVLDTITFGDAASELAHSFTGKELSATVTGALGQPARVINPLPQPSWWGGTIGFTLTVDPTKTTYVTVKLWGGDAAAKLTPTSTDTQDWRLQLFVDGKAVGWYDEGPVDNLDQIGPDPRSPGRFFMHTLPLPEAITAGKDELAIEIRAMGRIWEYGDAKTFFANDMNTPSRPLYRVYSHTEPQFVPESTDVLGSLPTVGTRANDDKDWLAKVRTRVLGDLQQLVYGGGAYSLDAWGFNELAEAYDWQDEENIAYHNPDALTALCAAIDGRYNAWKADPKVLTDSDQQWQGFGRVGLVLAYRWEELNASSASQPTSLLDLNVTPGYTTLVNAGFEGGGDTPIGWQSPGWAPNGTFTRDTSVAHSGQASIKLTSKGSEGMFVVQPAGATLVGSGQFSFTAWVKTDGKATTPRVDVLFFNASNKVVGTDHNFYVTTGTTDWQELSGSFPVPQGAANFQMWMRVDNGESAWFDDLSVTAPAPASAAPISRRAAYTDMLLSSRDYWKQNMRHYSNQAQITAIGIYQANRGLSLISPKNAWPEARAREWLYESIGSKPWLGPELPDGTRTKPLGEDYVVVSPKGLTRELGFVGSYGEVQDWLVMMYESVTRGYRALDAPELRERMVAMCKARGYFRHIDLDADGNRISRLESEIGWRNEVYPGVTTYTSRTWWDGNPLMTAGAFDDPDLTGWAQEMIDDGQFGPQLSLLLTNTGTRVGLNALRLLARDLPAFQAQGKSGRRLPIDWEADDFVFADEVAGALALKNGQEILFASPYWRSRQAVNRWGRVHLLTPSTQRTATIRETVEGDLSDETFAIQDWVTQDYAINNSGQPIGVPGGSWPAPGPQVHQAYAGEVMHLAKIPADADPALGSRDLGVEEVLVGIAPFYRLEYGRYLVGMNTTKDRSFELADPAGRHGQQLTGTRDHVDLSSPITVPPMSTVVVYLDPVSPQPSPSPSASATSPSPSAPSSSAVPSSPVPSSPSAPGSVAKPSGSASKTSSVLGLPLTGGSGVGGLLGVAAVLSAAAGGWIVARRNRNAGTGPDDGTDTE</sequence>